<dbReference type="AlphaFoldDB" id="A0A816E785"/>
<feature type="non-terminal residue" evidence="1">
    <location>
        <position position="259"/>
    </location>
</feature>
<dbReference type="EMBL" id="CAJNOW010015924">
    <property type="protein sequence ID" value="CAF1646171.1"/>
    <property type="molecule type" value="Genomic_DNA"/>
</dbReference>
<evidence type="ECO:0000313" key="1">
    <source>
        <dbReference type="EMBL" id="CAF1646171.1"/>
    </source>
</evidence>
<comment type="caution">
    <text evidence="1">The sequence shown here is derived from an EMBL/GenBank/DDBJ whole genome shotgun (WGS) entry which is preliminary data.</text>
</comment>
<feature type="non-terminal residue" evidence="1">
    <location>
        <position position="1"/>
    </location>
</feature>
<evidence type="ECO:0000313" key="2">
    <source>
        <dbReference type="Proteomes" id="UP000663834"/>
    </source>
</evidence>
<evidence type="ECO:0008006" key="3">
    <source>
        <dbReference type="Google" id="ProtNLM"/>
    </source>
</evidence>
<name>A0A816E785_9BILA</name>
<protein>
    <recommendedName>
        <fullName evidence="3">F-box domain-containing protein</fullName>
    </recommendedName>
</protein>
<dbReference type="Proteomes" id="UP000663834">
    <property type="component" value="Unassembled WGS sequence"/>
</dbReference>
<gene>
    <name evidence="1" type="ORF">KQP761_LOCUS29033</name>
</gene>
<reference evidence="1" key="1">
    <citation type="submission" date="2021-02" db="EMBL/GenBank/DDBJ databases">
        <authorList>
            <person name="Nowell W R."/>
        </authorList>
    </citation>
    <scope>NUCLEOTIDE SEQUENCE</scope>
</reference>
<proteinExistence type="predicted"/>
<dbReference type="OrthoDB" id="10011501at2759"/>
<organism evidence="1 2">
    <name type="scientific">Rotaria magnacalcarata</name>
    <dbReference type="NCBI Taxonomy" id="392030"/>
    <lineage>
        <taxon>Eukaryota</taxon>
        <taxon>Metazoa</taxon>
        <taxon>Spiralia</taxon>
        <taxon>Gnathifera</taxon>
        <taxon>Rotifera</taxon>
        <taxon>Eurotatoria</taxon>
        <taxon>Bdelloidea</taxon>
        <taxon>Philodinida</taxon>
        <taxon>Philodinidae</taxon>
        <taxon>Rotaria</taxon>
    </lineage>
</organism>
<sequence>MTLKQTMTTTLEHIPIELFYEIFIYFQFHEVFNIFSNLNSRFAAIINNMPLIPVYLGSNGMNIAVTEFYYANLSQLNISCRLIKLCVSDTLAIDNGIWLAEHVSTFINLRHLSLIDIKRSSFELILNSLSPIKSLIMFSLRFSTDSRAAYTFLGVPESAYYDRIFHLFPSLRVCHLFFRRYIHSTLDSQFVLPFDSQFVLPFGRAFMPIQVKLLNLQSLALCCSPRFLEYLFEYLPQLEQLSYKQTAPWLPREHPLRYN</sequence>
<accession>A0A816E785</accession>